<dbReference type="GO" id="GO:0005524">
    <property type="term" value="F:ATP binding"/>
    <property type="evidence" value="ECO:0007669"/>
    <property type="project" value="UniProtKB-KW"/>
</dbReference>
<dbReference type="AlphaFoldDB" id="A0A6J6NXC4"/>
<name>A0A6J6NXC4_9ZZZZ</name>
<evidence type="ECO:0000256" key="3">
    <source>
        <dbReference type="ARBA" id="ARBA00022737"/>
    </source>
</evidence>
<proteinExistence type="predicted"/>
<dbReference type="GO" id="GO:0005737">
    <property type="term" value="C:cytoplasm"/>
    <property type="evidence" value="ECO:0007669"/>
    <property type="project" value="UniProtKB-SubCell"/>
</dbReference>
<keyword evidence="2" id="KW-0963">Cytoplasm</keyword>
<keyword evidence="8" id="KW-0267">Excision nuclease</keyword>
<accession>A0A6J6NXC4</accession>
<sequence>MKLATELQKRSNGRSIYVLDEPTTGLHFEDVRKLLLVLNGLVDKGNTVLVIEHNLDVIKSADWLVDIGPEGGSRGGEIVGVGTPEDLAKNVKSHTGKFLKEILG</sequence>
<reference evidence="11" key="1">
    <citation type="submission" date="2020-05" db="EMBL/GenBank/DDBJ databases">
        <authorList>
            <person name="Chiriac C."/>
            <person name="Salcher M."/>
            <person name="Ghai R."/>
            <person name="Kavagutti S V."/>
        </authorList>
    </citation>
    <scope>NUCLEOTIDE SEQUENCE</scope>
</reference>
<comment type="subcellular location">
    <subcellularLocation>
        <location evidence="1">Cytoplasm</location>
    </subcellularLocation>
</comment>
<keyword evidence="10" id="KW-0234">DNA repair</keyword>
<evidence type="ECO:0000256" key="9">
    <source>
        <dbReference type="ARBA" id="ARBA00023125"/>
    </source>
</evidence>
<organism evidence="11">
    <name type="scientific">freshwater metagenome</name>
    <dbReference type="NCBI Taxonomy" id="449393"/>
    <lineage>
        <taxon>unclassified sequences</taxon>
        <taxon>metagenomes</taxon>
        <taxon>ecological metagenomes</taxon>
    </lineage>
</organism>
<evidence type="ECO:0000256" key="6">
    <source>
        <dbReference type="ARBA" id="ARBA00022769"/>
    </source>
</evidence>
<keyword evidence="3" id="KW-0677">Repeat</keyword>
<evidence type="ECO:0000256" key="7">
    <source>
        <dbReference type="ARBA" id="ARBA00022840"/>
    </source>
</evidence>
<dbReference type="PANTHER" id="PTHR43152">
    <property type="entry name" value="UVRABC SYSTEM PROTEIN A"/>
    <property type="match status" value="1"/>
</dbReference>
<gene>
    <name evidence="11" type="ORF">UFOPK2373_00822</name>
</gene>
<dbReference type="InterPro" id="IPR027417">
    <property type="entry name" value="P-loop_NTPase"/>
</dbReference>
<evidence type="ECO:0000256" key="8">
    <source>
        <dbReference type="ARBA" id="ARBA00022881"/>
    </source>
</evidence>
<keyword evidence="7" id="KW-0067">ATP-binding</keyword>
<dbReference type="GO" id="GO:0004518">
    <property type="term" value="F:nuclease activity"/>
    <property type="evidence" value="ECO:0007669"/>
    <property type="project" value="UniProtKB-KW"/>
</dbReference>
<dbReference type="Gene3D" id="3.40.50.300">
    <property type="entry name" value="P-loop containing nucleotide triphosphate hydrolases"/>
    <property type="match status" value="1"/>
</dbReference>
<evidence type="ECO:0000256" key="5">
    <source>
        <dbReference type="ARBA" id="ARBA00022763"/>
    </source>
</evidence>
<evidence type="ECO:0000256" key="4">
    <source>
        <dbReference type="ARBA" id="ARBA00022741"/>
    </source>
</evidence>
<keyword evidence="4" id="KW-0547">Nucleotide-binding</keyword>
<evidence type="ECO:0000313" key="11">
    <source>
        <dbReference type="EMBL" id="CAB4691490.1"/>
    </source>
</evidence>
<evidence type="ECO:0000256" key="1">
    <source>
        <dbReference type="ARBA" id="ARBA00004496"/>
    </source>
</evidence>
<dbReference type="GO" id="GO:0006281">
    <property type="term" value="P:DNA repair"/>
    <property type="evidence" value="ECO:0007669"/>
    <property type="project" value="UniProtKB-KW"/>
</dbReference>
<evidence type="ECO:0000256" key="10">
    <source>
        <dbReference type="ARBA" id="ARBA00023204"/>
    </source>
</evidence>
<keyword evidence="9" id="KW-0238">DNA-binding</keyword>
<protein>
    <submittedName>
        <fullName evidence="11">Unannotated protein</fullName>
    </submittedName>
</protein>
<dbReference type="GO" id="GO:0003677">
    <property type="term" value="F:DNA binding"/>
    <property type="evidence" value="ECO:0007669"/>
    <property type="project" value="UniProtKB-KW"/>
</dbReference>
<dbReference type="PANTHER" id="PTHR43152:SF3">
    <property type="entry name" value="UVRABC SYSTEM PROTEIN A"/>
    <property type="match status" value="1"/>
</dbReference>
<evidence type="ECO:0000256" key="2">
    <source>
        <dbReference type="ARBA" id="ARBA00022490"/>
    </source>
</evidence>
<dbReference type="EMBL" id="CAEZXL010000145">
    <property type="protein sequence ID" value="CAB4691490.1"/>
    <property type="molecule type" value="Genomic_DNA"/>
</dbReference>
<keyword evidence="5" id="KW-0227">DNA damage</keyword>
<keyword evidence="6" id="KW-0228">DNA excision</keyword>
<dbReference type="SUPFAM" id="SSF52540">
    <property type="entry name" value="P-loop containing nucleoside triphosphate hydrolases"/>
    <property type="match status" value="1"/>
</dbReference>